<gene>
    <name evidence="2" type="ORF">Tco_1066693</name>
</gene>
<dbReference type="Proteomes" id="UP001151760">
    <property type="component" value="Unassembled WGS sequence"/>
</dbReference>
<accession>A0ABQ5HAR8</accession>
<comment type="caution">
    <text evidence="2">The sequence shown here is derived from an EMBL/GenBank/DDBJ whole genome shotgun (WGS) entry which is preliminary data.</text>
</comment>
<keyword evidence="3" id="KW-1185">Reference proteome</keyword>
<organism evidence="2 3">
    <name type="scientific">Tanacetum coccineum</name>
    <dbReference type="NCBI Taxonomy" id="301880"/>
    <lineage>
        <taxon>Eukaryota</taxon>
        <taxon>Viridiplantae</taxon>
        <taxon>Streptophyta</taxon>
        <taxon>Embryophyta</taxon>
        <taxon>Tracheophyta</taxon>
        <taxon>Spermatophyta</taxon>
        <taxon>Magnoliopsida</taxon>
        <taxon>eudicotyledons</taxon>
        <taxon>Gunneridae</taxon>
        <taxon>Pentapetalae</taxon>
        <taxon>asterids</taxon>
        <taxon>campanulids</taxon>
        <taxon>Asterales</taxon>
        <taxon>Asteraceae</taxon>
        <taxon>Asteroideae</taxon>
        <taxon>Anthemideae</taxon>
        <taxon>Anthemidinae</taxon>
        <taxon>Tanacetum</taxon>
    </lineage>
</organism>
<reference evidence="2" key="2">
    <citation type="submission" date="2022-01" db="EMBL/GenBank/DDBJ databases">
        <authorList>
            <person name="Yamashiro T."/>
            <person name="Shiraishi A."/>
            <person name="Satake H."/>
            <person name="Nakayama K."/>
        </authorList>
    </citation>
    <scope>NUCLEOTIDE SEQUENCE</scope>
</reference>
<reference evidence="2" key="1">
    <citation type="journal article" date="2022" name="Int. J. Mol. Sci.">
        <title>Draft Genome of Tanacetum Coccineum: Genomic Comparison of Closely Related Tanacetum-Family Plants.</title>
        <authorList>
            <person name="Yamashiro T."/>
            <person name="Shiraishi A."/>
            <person name="Nakayama K."/>
            <person name="Satake H."/>
        </authorList>
    </citation>
    <scope>NUCLEOTIDE SEQUENCE</scope>
</reference>
<proteinExistence type="predicted"/>
<evidence type="ECO:0000313" key="2">
    <source>
        <dbReference type="EMBL" id="GJT84976.1"/>
    </source>
</evidence>
<evidence type="ECO:0008006" key="4">
    <source>
        <dbReference type="Google" id="ProtNLM"/>
    </source>
</evidence>
<protein>
    <recommendedName>
        <fullName evidence="4">Reverse transcriptase domain-containing protein</fullName>
    </recommendedName>
</protein>
<feature type="region of interest" description="Disordered" evidence="1">
    <location>
        <begin position="181"/>
        <end position="210"/>
    </location>
</feature>
<evidence type="ECO:0000313" key="3">
    <source>
        <dbReference type="Proteomes" id="UP001151760"/>
    </source>
</evidence>
<evidence type="ECO:0000256" key="1">
    <source>
        <dbReference type="SAM" id="MobiDB-lite"/>
    </source>
</evidence>
<feature type="compositionally biased region" description="Basic and acidic residues" evidence="1">
    <location>
        <begin position="200"/>
        <end position="210"/>
    </location>
</feature>
<sequence>MTTPVEKRNASKFCEFHGEVGHTIDECMHLKRQIEEMIKAEKLSQLIKELKQNNGKDQAKVAKKGEAAGKDKPLAILMVQSGRKMAKQRITQTFSPETMIPFPPLGEEDGTEGPMVIKAEVGGHLIHHIYVDGGASSDIMYEHCFNQLRPEIRSQMVPATTYLVGFSGEIIWPLGQNNRKAKCKENKSNPVHSPRNVEVPSDRRNGHAAE</sequence>
<name>A0ABQ5HAR8_9ASTR</name>
<dbReference type="EMBL" id="BQNB010019407">
    <property type="protein sequence ID" value="GJT84976.1"/>
    <property type="molecule type" value="Genomic_DNA"/>
</dbReference>